<reference evidence="1" key="1">
    <citation type="submission" date="2014-09" db="EMBL/GenBank/DDBJ databases">
        <authorList>
            <person name="Magalhaes I.L.F."/>
            <person name="Oliveira U."/>
            <person name="Santos F.R."/>
            <person name="Vidigal T.H.D.A."/>
            <person name="Brescovit A.D."/>
            <person name="Santos A.J."/>
        </authorList>
    </citation>
    <scope>NUCLEOTIDE SEQUENCE</scope>
    <source>
        <tissue evidence="1">Shoot tissue taken approximately 20 cm above the soil surface</tissue>
    </source>
</reference>
<proteinExistence type="predicted"/>
<sequence length="74" mass="8387">MTNRTMEKSPRRVSNGARNIIQSRMAATAVQHRWFCGIVDPPESGRVSWVARCFSSSGRNLRHQGLTRCPKSTR</sequence>
<reference evidence="1" key="2">
    <citation type="journal article" date="2015" name="Data Brief">
        <title>Shoot transcriptome of the giant reed, Arundo donax.</title>
        <authorList>
            <person name="Barrero R.A."/>
            <person name="Guerrero F.D."/>
            <person name="Moolhuijzen P."/>
            <person name="Goolsby J.A."/>
            <person name="Tidwell J."/>
            <person name="Bellgard S.E."/>
            <person name="Bellgard M.I."/>
        </authorList>
    </citation>
    <scope>NUCLEOTIDE SEQUENCE</scope>
    <source>
        <tissue evidence="1">Shoot tissue taken approximately 20 cm above the soil surface</tissue>
    </source>
</reference>
<dbReference type="EMBL" id="GBRH01191223">
    <property type="protein sequence ID" value="JAE06673.1"/>
    <property type="molecule type" value="Transcribed_RNA"/>
</dbReference>
<dbReference type="AlphaFoldDB" id="A0A0A9FEJ9"/>
<organism evidence="1">
    <name type="scientific">Arundo donax</name>
    <name type="common">Giant reed</name>
    <name type="synonym">Donax arundinaceus</name>
    <dbReference type="NCBI Taxonomy" id="35708"/>
    <lineage>
        <taxon>Eukaryota</taxon>
        <taxon>Viridiplantae</taxon>
        <taxon>Streptophyta</taxon>
        <taxon>Embryophyta</taxon>
        <taxon>Tracheophyta</taxon>
        <taxon>Spermatophyta</taxon>
        <taxon>Magnoliopsida</taxon>
        <taxon>Liliopsida</taxon>
        <taxon>Poales</taxon>
        <taxon>Poaceae</taxon>
        <taxon>PACMAD clade</taxon>
        <taxon>Arundinoideae</taxon>
        <taxon>Arundineae</taxon>
        <taxon>Arundo</taxon>
    </lineage>
</organism>
<protein>
    <submittedName>
        <fullName evidence="1">Uncharacterized protein</fullName>
    </submittedName>
</protein>
<accession>A0A0A9FEJ9</accession>
<name>A0A0A9FEJ9_ARUDO</name>
<evidence type="ECO:0000313" key="1">
    <source>
        <dbReference type="EMBL" id="JAE06673.1"/>
    </source>
</evidence>